<reference evidence="2" key="1">
    <citation type="submission" date="2013-09" db="EMBL/GenBank/DDBJ databases">
        <title>Salmonella enterica subsp. IIIa serovar 18:z4:z23:-.</title>
        <authorList>
            <person name="Chen Y."/>
            <person name="Li C."/>
            <person name="Mcdermott P."/>
            <person name="Zhao S."/>
        </authorList>
    </citation>
    <scope>NUCLEOTIDE SEQUENCE [LARGE SCALE GENOMIC DNA]</scope>
    <source>
        <strain evidence="2">N26626</strain>
    </source>
</reference>
<dbReference type="EMBL" id="AWRC01000024">
    <property type="protein sequence ID" value="OLV99098.1"/>
    <property type="molecule type" value="Genomic_DNA"/>
</dbReference>
<evidence type="ECO:0000313" key="2">
    <source>
        <dbReference type="EMBL" id="OLV99098.1"/>
    </source>
</evidence>
<sequence length="53" mass="6112">MEVLDQLNAKDGKGRLYFAGPGIQQQWEMKREKLSPDIPPAMKTCFRLSARFN</sequence>
<gene>
    <name evidence="2" type="ORF">P298_01030</name>
</gene>
<comment type="caution">
    <text evidence="2">The sequence shown here is derived from an EMBL/GenBank/DDBJ whole genome shotgun (WGS) entry which is preliminary data.</text>
</comment>
<feature type="domain" description="DUF4113" evidence="1">
    <location>
        <begin position="1"/>
        <end position="36"/>
    </location>
</feature>
<dbReference type="Pfam" id="PF13438">
    <property type="entry name" value="DUF4113"/>
    <property type="match status" value="1"/>
</dbReference>
<accession>A0A3S5YJP9</accession>
<dbReference type="AlphaFoldDB" id="A0A3S5YJP9"/>
<protein>
    <recommendedName>
        <fullName evidence="1">DUF4113 domain-containing protein</fullName>
    </recommendedName>
</protein>
<name>A0A3S5YJP9_SALER</name>
<dbReference type="InterPro" id="IPR025188">
    <property type="entry name" value="DUF4113"/>
</dbReference>
<proteinExistence type="predicted"/>
<evidence type="ECO:0000259" key="1">
    <source>
        <dbReference type="Pfam" id="PF13438"/>
    </source>
</evidence>
<organism evidence="2">
    <name type="scientific">Salmonella enterica subsp. arizonae serovar 18:z4,z23:- str. CVM N26626</name>
    <dbReference type="NCBI Taxonomy" id="1395119"/>
    <lineage>
        <taxon>Bacteria</taxon>
        <taxon>Pseudomonadati</taxon>
        <taxon>Pseudomonadota</taxon>
        <taxon>Gammaproteobacteria</taxon>
        <taxon>Enterobacterales</taxon>
        <taxon>Enterobacteriaceae</taxon>
        <taxon>Salmonella</taxon>
    </lineage>
</organism>
<dbReference type="Proteomes" id="UP000868500">
    <property type="component" value="Unassembled WGS sequence"/>
</dbReference>